<feature type="domain" description="Galectin" evidence="3">
    <location>
        <begin position="81"/>
        <end position="212"/>
    </location>
</feature>
<dbReference type="SMART" id="SM00908">
    <property type="entry name" value="Gal-bind_lectin"/>
    <property type="match status" value="1"/>
</dbReference>
<reference evidence="4" key="1">
    <citation type="submission" date="2020-03" db="EMBL/GenBank/DDBJ databases">
        <authorList>
            <person name="Weist P."/>
        </authorList>
    </citation>
    <scope>NUCLEOTIDE SEQUENCE</scope>
</reference>
<name>A0A9N7UKE4_PLEPL</name>
<sequence length="212" mass="22961">MVNVGGQEAVSQGFHPNPVIASVSDPLPLSASSPQRSVLSSAAPLCHLIPQLQRGKAFPHCSTAISSQPSSWTTSAEIMKDMMVKNMSFKVGQTLTLVGVAKPDATNFAVNIGSSDQDIVMHINPRFNAHGDENAVVCNSYIGGQWCEELREGGFPFQQGEEFKILIGFTPQEFLVTLSDGSNIHFPNRIGAEKYSFMSFEGEARITSIEIK</sequence>
<dbReference type="InterPro" id="IPR001079">
    <property type="entry name" value="Galectin_CRD"/>
</dbReference>
<keyword evidence="5" id="KW-1185">Reference proteome</keyword>
<dbReference type="SUPFAM" id="SSF49899">
    <property type="entry name" value="Concanavalin A-like lectins/glucanases"/>
    <property type="match status" value="1"/>
</dbReference>
<dbReference type="GO" id="GO:0005615">
    <property type="term" value="C:extracellular space"/>
    <property type="evidence" value="ECO:0007669"/>
    <property type="project" value="TreeGrafter"/>
</dbReference>
<organism evidence="4 5">
    <name type="scientific">Pleuronectes platessa</name>
    <name type="common">European plaice</name>
    <dbReference type="NCBI Taxonomy" id="8262"/>
    <lineage>
        <taxon>Eukaryota</taxon>
        <taxon>Metazoa</taxon>
        <taxon>Chordata</taxon>
        <taxon>Craniata</taxon>
        <taxon>Vertebrata</taxon>
        <taxon>Euteleostomi</taxon>
        <taxon>Actinopterygii</taxon>
        <taxon>Neopterygii</taxon>
        <taxon>Teleostei</taxon>
        <taxon>Neoteleostei</taxon>
        <taxon>Acanthomorphata</taxon>
        <taxon>Carangaria</taxon>
        <taxon>Pleuronectiformes</taxon>
        <taxon>Pleuronectoidei</taxon>
        <taxon>Pleuronectidae</taxon>
        <taxon>Pleuronectes</taxon>
    </lineage>
</organism>
<keyword evidence="1 2" id="KW-0430">Lectin</keyword>
<dbReference type="Proteomes" id="UP001153269">
    <property type="component" value="Unassembled WGS sequence"/>
</dbReference>
<dbReference type="Pfam" id="PF00337">
    <property type="entry name" value="Gal-bind_lectin"/>
    <property type="match status" value="1"/>
</dbReference>
<dbReference type="InterPro" id="IPR013320">
    <property type="entry name" value="ConA-like_dom_sf"/>
</dbReference>
<gene>
    <name evidence="4" type="ORF">PLEPLA_LOCUS21930</name>
</gene>
<dbReference type="PANTHER" id="PTHR11346:SF112">
    <property type="entry name" value="GALECTIN"/>
    <property type="match status" value="1"/>
</dbReference>
<dbReference type="FunFam" id="2.60.120.200:FF:000021">
    <property type="entry name" value="Galectin"/>
    <property type="match status" value="1"/>
</dbReference>
<evidence type="ECO:0000259" key="3">
    <source>
        <dbReference type="PROSITE" id="PS51304"/>
    </source>
</evidence>
<evidence type="ECO:0000313" key="4">
    <source>
        <dbReference type="EMBL" id="CAB1433839.1"/>
    </source>
</evidence>
<evidence type="ECO:0000313" key="5">
    <source>
        <dbReference type="Proteomes" id="UP001153269"/>
    </source>
</evidence>
<dbReference type="GO" id="GO:0016936">
    <property type="term" value="F:galactoside binding"/>
    <property type="evidence" value="ECO:0007669"/>
    <property type="project" value="TreeGrafter"/>
</dbReference>
<dbReference type="GO" id="GO:0030246">
    <property type="term" value="F:carbohydrate binding"/>
    <property type="evidence" value="ECO:0007669"/>
    <property type="project" value="UniProtKB-UniRule"/>
</dbReference>
<dbReference type="InterPro" id="IPR044156">
    <property type="entry name" value="Galectin-like"/>
</dbReference>
<comment type="caution">
    <text evidence="4">The sequence shown here is derived from an EMBL/GenBank/DDBJ whole genome shotgun (WGS) entry which is preliminary data.</text>
</comment>
<dbReference type="PANTHER" id="PTHR11346">
    <property type="entry name" value="GALECTIN"/>
    <property type="match status" value="1"/>
</dbReference>
<accession>A0A9N7UKE4</accession>
<evidence type="ECO:0000256" key="2">
    <source>
        <dbReference type="RuleBase" id="RU102079"/>
    </source>
</evidence>
<dbReference type="GO" id="GO:0043236">
    <property type="term" value="F:laminin binding"/>
    <property type="evidence" value="ECO:0007669"/>
    <property type="project" value="TreeGrafter"/>
</dbReference>
<dbReference type="SMART" id="SM00276">
    <property type="entry name" value="GLECT"/>
    <property type="match status" value="1"/>
</dbReference>
<dbReference type="PROSITE" id="PS51304">
    <property type="entry name" value="GALECTIN"/>
    <property type="match status" value="1"/>
</dbReference>
<evidence type="ECO:0000256" key="1">
    <source>
        <dbReference type="ARBA" id="ARBA00022734"/>
    </source>
</evidence>
<dbReference type="Gene3D" id="2.60.120.200">
    <property type="match status" value="1"/>
</dbReference>
<proteinExistence type="predicted"/>
<dbReference type="AlphaFoldDB" id="A0A9N7UKE4"/>
<dbReference type="CDD" id="cd00070">
    <property type="entry name" value="GLECT"/>
    <property type="match status" value="1"/>
</dbReference>
<dbReference type="EMBL" id="CADEAL010001602">
    <property type="protein sequence ID" value="CAB1433839.1"/>
    <property type="molecule type" value="Genomic_DNA"/>
</dbReference>
<protein>
    <recommendedName>
        <fullName evidence="2">Galectin</fullName>
    </recommendedName>
</protein>